<keyword evidence="1" id="KW-0343">GTPase activation</keyword>
<dbReference type="Gene3D" id="1.10.220.150">
    <property type="entry name" value="Arf GTPase activating protein"/>
    <property type="match status" value="1"/>
</dbReference>
<gene>
    <name evidence="8" type="ORF">Agub_g12785</name>
</gene>
<feature type="region of interest" description="Disordered" evidence="6">
    <location>
        <begin position="131"/>
        <end position="217"/>
    </location>
</feature>
<name>A0AAD3E122_9CHLO</name>
<comment type="caution">
    <text evidence="8">The sequence shown here is derived from an EMBL/GenBank/DDBJ whole genome shotgun (WGS) entry which is preliminary data.</text>
</comment>
<evidence type="ECO:0000256" key="3">
    <source>
        <dbReference type="ARBA" id="ARBA00022771"/>
    </source>
</evidence>
<dbReference type="SUPFAM" id="SSF57863">
    <property type="entry name" value="ArfGap/RecO-like zinc finger"/>
    <property type="match status" value="1"/>
</dbReference>
<evidence type="ECO:0000259" key="7">
    <source>
        <dbReference type="PROSITE" id="PS50115"/>
    </source>
</evidence>
<dbReference type="InterPro" id="IPR037278">
    <property type="entry name" value="ARFGAP/RecO"/>
</dbReference>
<evidence type="ECO:0000256" key="6">
    <source>
        <dbReference type="SAM" id="MobiDB-lite"/>
    </source>
</evidence>
<protein>
    <recommendedName>
        <fullName evidence="7">Arf-GAP domain-containing protein</fullName>
    </recommendedName>
</protein>
<feature type="compositionally biased region" description="Low complexity" evidence="6">
    <location>
        <begin position="247"/>
        <end position="267"/>
    </location>
</feature>
<feature type="compositionally biased region" description="Low complexity" evidence="6">
    <location>
        <begin position="166"/>
        <end position="196"/>
    </location>
</feature>
<keyword evidence="2" id="KW-0479">Metal-binding</keyword>
<dbReference type="PROSITE" id="PS50115">
    <property type="entry name" value="ARFGAP"/>
    <property type="match status" value="1"/>
</dbReference>
<dbReference type="PANTHER" id="PTHR45686:SF4">
    <property type="entry name" value="ADP-RIBOSYLATION FACTOR GTPASE ACTIVATING PROTEIN 3, ISOFORM H"/>
    <property type="match status" value="1"/>
</dbReference>
<reference evidence="8 9" key="1">
    <citation type="journal article" date="2021" name="Sci. Rep.">
        <title>Genome sequencing of the multicellular alga Astrephomene provides insights into convergent evolution of germ-soma differentiation.</title>
        <authorList>
            <person name="Yamashita S."/>
            <person name="Yamamoto K."/>
            <person name="Matsuzaki R."/>
            <person name="Suzuki S."/>
            <person name="Yamaguchi H."/>
            <person name="Hirooka S."/>
            <person name="Minakuchi Y."/>
            <person name="Miyagishima S."/>
            <person name="Kawachi M."/>
            <person name="Toyoda A."/>
            <person name="Nozaki H."/>
        </authorList>
    </citation>
    <scope>NUCLEOTIDE SEQUENCE [LARGE SCALE GENOMIC DNA]</scope>
    <source>
        <strain evidence="8 9">NIES-4017</strain>
    </source>
</reference>
<proteinExistence type="predicted"/>
<feature type="region of interest" description="Disordered" evidence="6">
    <location>
        <begin position="305"/>
        <end position="360"/>
    </location>
</feature>
<accession>A0AAD3E122</accession>
<dbReference type="GO" id="GO:0000139">
    <property type="term" value="C:Golgi membrane"/>
    <property type="evidence" value="ECO:0007669"/>
    <property type="project" value="GOC"/>
</dbReference>
<dbReference type="CDD" id="cd08831">
    <property type="entry name" value="ArfGap_ArfGap2_3_like"/>
    <property type="match status" value="1"/>
</dbReference>
<dbReference type="Pfam" id="PF01412">
    <property type="entry name" value="ArfGap"/>
    <property type="match status" value="1"/>
</dbReference>
<feature type="domain" description="Arf-GAP" evidence="7">
    <location>
        <begin position="11"/>
        <end position="117"/>
    </location>
</feature>
<dbReference type="PRINTS" id="PR00405">
    <property type="entry name" value="REVINTRACTNG"/>
</dbReference>
<dbReference type="GO" id="GO:0005096">
    <property type="term" value="F:GTPase activator activity"/>
    <property type="evidence" value="ECO:0007669"/>
    <property type="project" value="UniProtKB-KW"/>
</dbReference>
<evidence type="ECO:0000256" key="4">
    <source>
        <dbReference type="ARBA" id="ARBA00022833"/>
    </source>
</evidence>
<evidence type="ECO:0000256" key="1">
    <source>
        <dbReference type="ARBA" id="ARBA00022468"/>
    </source>
</evidence>
<feature type="compositionally biased region" description="Basic and acidic residues" evidence="6">
    <location>
        <begin position="139"/>
        <end position="165"/>
    </location>
</feature>
<dbReference type="InterPro" id="IPR038508">
    <property type="entry name" value="ArfGAP_dom_sf"/>
</dbReference>
<dbReference type="EMBL" id="BMAR01000038">
    <property type="protein sequence ID" value="GFR50517.1"/>
    <property type="molecule type" value="Genomic_DNA"/>
</dbReference>
<dbReference type="Proteomes" id="UP001054857">
    <property type="component" value="Unassembled WGS sequence"/>
</dbReference>
<keyword evidence="3 5" id="KW-0863">Zinc-finger</keyword>
<evidence type="ECO:0000313" key="9">
    <source>
        <dbReference type="Proteomes" id="UP001054857"/>
    </source>
</evidence>
<keyword evidence="9" id="KW-1185">Reference proteome</keyword>
<dbReference type="InterPro" id="IPR001164">
    <property type="entry name" value="ArfGAP_dom"/>
</dbReference>
<dbReference type="AlphaFoldDB" id="A0AAD3E122"/>
<organism evidence="8 9">
    <name type="scientific">Astrephomene gubernaculifera</name>
    <dbReference type="NCBI Taxonomy" id="47775"/>
    <lineage>
        <taxon>Eukaryota</taxon>
        <taxon>Viridiplantae</taxon>
        <taxon>Chlorophyta</taxon>
        <taxon>core chlorophytes</taxon>
        <taxon>Chlorophyceae</taxon>
        <taxon>CS clade</taxon>
        <taxon>Chlamydomonadales</taxon>
        <taxon>Astrephomenaceae</taxon>
        <taxon>Astrephomene</taxon>
    </lineage>
</organism>
<sequence>MAMADDALERDALFRKLRAKAENKVCFDCPNKNPTWASVPYGVFICLNCAGIHRSLGVHVSFVRSTTLDSWTQDQLKLMAAGGNLRGRQFFKQHGWDDIGSDKIEAKYTSRAAQLYRALLEKEAQKATVHALQQSISSSHDKAGHRADHPGELSDFKHIEPEHQAPEAAQPAEAAAPQASGEHAAAAADSSAKAAAVPKPVTTIKPRPAASGAKKTTGKLGLVKKLESKVDDSIFAQAPAPEPVKPEPAAQATSLPGSSGAASSSTGAAAGSRFAYDTLNAEAPALQRGKDGHLTIGGAGGSDFFAAAPARPANRSGGGAPPKSEASREVQDEQLKKYAKAKAISSRDFQQNDANAEHERQMRLSKFQGAAAISSADFFGREESHGSLSGAGGSGDLDITAAEIVNRLSFQAKQDMQQMKQMAAAATKKLTGMASKLISDLNRMNG</sequence>
<feature type="region of interest" description="Disordered" evidence="6">
    <location>
        <begin position="237"/>
        <end position="267"/>
    </location>
</feature>
<evidence type="ECO:0000256" key="5">
    <source>
        <dbReference type="PROSITE-ProRule" id="PRU00288"/>
    </source>
</evidence>
<feature type="compositionally biased region" description="Basic and acidic residues" evidence="6">
    <location>
        <begin position="325"/>
        <end position="336"/>
    </location>
</feature>
<dbReference type="GO" id="GO:0048205">
    <property type="term" value="P:COPI coating of Golgi vesicle"/>
    <property type="evidence" value="ECO:0007669"/>
    <property type="project" value="TreeGrafter"/>
</dbReference>
<feature type="compositionally biased region" description="Low complexity" evidence="6">
    <location>
        <begin position="305"/>
        <end position="315"/>
    </location>
</feature>
<keyword evidence="4" id="KW-0862">Zinc</keyword>
<dbReference type="GO" id="GO:0008270">
    <property type="term" value="F:zinc ion binding"/>
    <property type="evidence" value="ECO:0007669"/>
    <property type="project" value="UniProtKB-KW"/>
</dbReference>
<evidence type="ECO:0000256" key="2">
    <source>
        <dbReference type="ARBA" id="ARBA00022723"/>
    </source>
</evidence>
<evidence type="ECO:0000313" key="8">
    <source>
        <dbReference type="EMBL" id="GFR50517.1"/>
    </source>
</evidence>
<dbReference type="SMART" id="SM00105">
    <property type="entry name" value="ArfGap"/>
    <property type="match status" value="1"/>
</dbReference>
<dbReference type="PANTHER" id="PTHR45686">
    <property type="entry name" value="ADP-RIBOSYLATION FACTOR GTPASE ACTIVATING PROTEIN 3, ISOFORM H-RELATED"/>
    <property type="match status" value="1"/>
</dbReference>